<dbReference type="SMART" id="SM00530">
    <property type="entry name" value="HTH_XRE"/>
    <property type="match status" value="1"/>
</dbReference>
<dbReference type="InterPro" id="IPR010982">
    <property type="entry name" value="Lambda_DNA-bd_dom_sf"/>
</dbReference>
<dbReference type="RefSeq" id="WP_167030877.1">
    <property type="nucleotide sequence ID" value="NZ_CP050177.1"/>
</dbReference>
<dbReference type="InterPro" id="IPR043917">
    <property type="entry name" value="DUF5753"/>
</dbReference>
<evidence type="ECO:0000313" key="3">
    <source>
        <dbReference type="Proteomes" id="UP000501179"/>
    </source>
</evidence>
<dbReference type="CDD" id="cd00093">
    <property type="entry name" value="HTH_XRE"/>
    <property type="match status" value="1"/>
</dbReference>
<accession>A0A6G9H0B6</accession>
<name>A0A6G9H0B6_9ACTN</name>
<dbReference type="InterPro" id="IPR001387">
    <property type="entry name" value="Cro/C1-type_HTH"/>
</dbReference>
<protein>
    <submittedName>
        <fullName evidence="2">Helix-turn-helix transcriptional regulator</fullName>
    </submittedName>
</protein>
<reference evidence="2 3" key="1">
    <citation type="submission" date="2020-03" db="EMBL/GenBank/DDBJ databases">
        <title>A novel species.</title>
        <authorList>
            <person name="Gao J."/>
        </authorList>
    </citation>
    <scope>NUCLEOTIDE SEQUENCE [LARGE SCALE GENOMIC DNA]</scope>
    <source>
        <strain evidence="2 3">QMT-12</strain>
    </source>
</reference>
<dbReference type="Gene3D" id="1.10.260.40">
    <property type="entry name" value="lambda repressor-like DNA-binding domains"/>
    <property type="match status" value="1"/>
</dbReference>
<dbReference type="SUPFAM" id="SSF47413">
    <property type="entry name" value="lambda repressor-like DNA-binding domains"/>
    <property type="match status" value="1"/>
</dbReference>
<sequence length="276" mass="30304">MTPRPRELTPDRSVRHLFGAEMRRLREQAGMSLEDLAAVIRYSRSALHRYETAQAMIAPDLADKLDAAFGTDGLFAKLYALARNEVHPDKYRRRMELEARAVTIEEYSGHTVPGLAQTEAYARELLRQGNPESTAAEIDEKVAARMGRRSLLQGPARPYLSVILDEGVLRRTIGAPEVMRAQLEALLPLVDSPVGIIQVLPFKHGAHALLGGSLTLLTLDNGTSVAYEESITTGQLLEDAANVARHRRAYDVMRANALSPRETGALIASAMEALPT</sequence>
<organism evidence="2 3">
    <name type="scientific">Streptomyces liangshanensis</name>
    <dbReference type="NCBI Taxonomy" id="2717324"/>
    <lineage>
        <taxon>Bacteria</taxon>
        <taxon>Bacillati</taxon>
        <taxon>Actinomycetota</taxon>
        <taxon>Actinomycetes</taxon>
        <taxon>Kitasatosporales</taxon>
        <taxon>Streptomycetaceae</taxon>
        <taxon>Streptomyces</taxon>
    </lineage>
</organism>
<dbReference type="AlphaFoldDB" id="A0A6G9H0B6"/>
<evidence type="ECO:0000259" key="1">
    <source>
        <dbReference type="PROSITE" id="PS50943"/>
    </source>
</evidence>
<dbReference type="KEGG" id="slia:HA039_18120"/>
<dbReference type="PROSITE" id="PS50943">
    <property type="entry name" value="HTH_CROC1"/>
    <property type="match status" value="1"/>
</dbReference>
<keyword evidence="3" id="KW-1185">Reference proteome</keyword>
<feature type="domain" description="HTH cro/C1-type" evidence="1">
    <location>
        <begin position="22"/>
        <end position="74"/>
    </location>
</feature>
<dbReference type="EMBL" id="CP050177">
    <property type="protein sequence ID" value="QIQ03982.1"/>
    <property type="molecule type" value="Genomic_DNA"/>
</dbReference>
<dbReference type="GO" id="GO:0003677">
    <property type="term" value="F:DNA binding"/>
    <property type="evidence" value="ECO:0007669"/>
    <property type="project" value="InterPro"/>
</dbReference>
<dbReference type="Pfam" id="PF13560">
    <property type="entry name" value="HTH_31"/>
    <property type="match status" value="1"/>
</dbReference>
<gene>
    <name evidence="2" type="ORF">HA039_18120</name>
</gene>
<proteinExistence type="predicted"/>
<evidence type="ECO:0000313" key="2">
    <source>
        <dbReference type="EMBL" id="QIQ03982.1"/>
    </source>
</evidence>
<dbReference type="Proteomes" id="UP000501179">
    <property type="component" value="Chromosome"/>
</dbReference>
<dbReference type="Pfam" id="PF19054">
    <property type="entry name" value="DUF5753"/>
    <property type="match status" value="1"/>
</dbReference>